<proteinExistence type="predicted"/>
<keyword evidence="4" id="KW-1185">Reference proteome</keyword>
<dbReference type="AlphaFoldDB" id="A0A917UHC9"/>
<dbReference type="PROSITE" id="PS50075">
    <property type="entry name" value="CARRIER"/>
    <property type="match status" value="1"/>
</dbReference>
<gene>
    <name evidence="3" type="ORF">GCM10007977_108830</name>
</gene>
<feature type="region of interest" description="Disordered" evidence="1">
    <location>
        <begin position="99"/>
        <end position="122"/>
    </location>
</feature>
<dbReference type="InterPro" id="IPR036736">
    <property type="entry name" value="ACP-like_sf"/>
</dbReference>
<feature type="domain" description="Carrier" evidence="2">
    <location>
        <begin position="6"/>
        <end position="91"/>
    </location>
</feature>
<protein>
    <recommendedName>
        <fullName evidence="2">Carrier domain-containing protein</fullName>
    </recommendedName>
</protein>
<dbReference type="SUPFAM" id="SSF47336">
    <property type="entry name" value="ACP-like"/>
    <property type="match status" value="1"/>
</dbReference>
<reference evidence="3" key="2">
    <citation type="submission" date="2020-09" db="EMBL/GenBank/DDBJ databases">
        <authorList>
            <person name="Sun Q."/>
            <person name="Ohkuma M."/>
        </authorList>
    </citation>
    <scope>NUCLEOTIDE SEQUENCE</scope>
    <source>
        <strain evidence="3">JCM 19831</strain>
    </source>
</reference>
<dbReference type="RefSeq" id="WP_229837261.1">
    <property type="nucleotide sequence ID" value="NZ_BMPI01000125.1"/>
</dbReference>
<dbReference type="Proteomes" id="UP000642070">
    <property type="component" value="Unassembled WGS sequence"/>
</dbReference>
<evidence type="ECO:0000313" key="4">
    <source>
        <dbReference type="Proteomes" id="UP000642070"/>
    </source>
</evidence>
<accession>A0A917UHC9</accession>
<evidence type="ECO:0000259" key="2">
    <source>
        <dbReference type="PROSITE" id="PS50075"/>
    </source>
</evidence>
<evidence type="ECO:0000313" key="3">
    <source>
        <dbReference type="EMBL" id="GGM89053.1"/>
    </source>
</evidence>
<organism evidence="3 4">
    <name type="scientific">Dactylosporangium sucinum</name>
    <dbReference type="NCBI Taxonomy" id="1424081"/>
    <lineage>
        <taxon>Bacteria</taxon>
        <taxon>Bacillati</taxon>
        <taxon>Actinomycetota</taxon>
        <taxon>Actinomycetes</taxon>
        <taxon>Micromonosporales</taxon>
        <taxon>Micromonosporaceae</taxon>
        <taxon>Dactylosporangium</taxon>
    </lineage>
</organism>
<evidence type="ECO:0000256" key="1">
    <source>
        <dbReference type="SAM" id="MobiDB-lite"/>
    </source>
</evidence>
<sequence>MPADQATILAEVAAMLHAVRDHAGVDGEITMSTRFQDDLEMESIDMVSVAGRLQVRYGDTVNFAHFVASLDLDSLRQLRVGQLVEYIAASLDAAESGTATTHAGLGSMSDGDASAREVGTPA</sequence>
<reference evidence="3" key="1">
    <citation type="journal article" date="2014" name="Int. J. Syst. Evol. Microbiol.">
        <title>Complete genome sequence of Corynebacterium casei LMG S-19264T (=DSM 44701T), isolated from a smear-ripened cheese.</title>
        <authorList>
            <consortium name="US DOE Joint Genome Institute (JGI-PGF)"/>
            <person name="Walter F."/>
            <person name="Albersmeier A."/>
            <person name="Kalinowski J."/>
            <person name="Ruckert C."/>
        </authorList>
    </citation>
    <scope>NUCLEOTIDE SEQUENCE</scope>
    <source>
        <strain evidence="3">JCM 19831</strain>
    </source>
</reference>
<dbReference type="EMBL" id="BMPI01000125">
    <property type="protein sequence ID" value="GGM89053.1"/>
    <property type="molecule type" value="Genomic_DNA"/>
</dbReference>
<dbReference type="Gene3D" id="1.10.1200.10">
    <property type="entry name" value="ACP-like"/>
    <property type="match status" value="1"/>
</dbReference>
<name>A0A917UHC9_9ACTN</name>
<dbReference type="InterPro" id="IPR009081">
    <property type="entry name" value="PP-bd_ACP"/>
</dbReference>
<comment type="caution">
    <text evidence="3">The sequence shown here is derived from an EMBL/GenBank/DDBJ whole genome shotgun (WGS) entry which is preliminary data.</text>
</comment>